<organism evidence="1 2">
    <name type="scientific">Adiantum capillus-veneris</name>
    <name type="common">Maidenhair fern</name>
    <dbReference type="NCBI Taxonomy" id="13818"/>
    <lineage>
        <taxon>Eukaryota</taxon>
        <taxon>Viridiplantae</taxon>
        <taxon>Streptophyta</taxon>
        <taxon>Embryophyta</taxon>
        <taxon>Tracheophyta</taxon>
        <taxon>Polypodiopsida</taxon>
        <taxon>Polypodiidae</taxon>
        <taxon>Polypodiales</taxon>
        <taxon>Pteridineae</taxon>
        <taxon>Pteridaceae</taxon>
        <taxon>Vittarioideae</taxon>
        <taxon>Adiantum</taxon>
    </lineage>
</organism>
<accession>A0A9D4ZBF7</accession>
<reference evidence="1" key="1">
    <citation type="submission" date="2021-01" db="EMBL/GenBank/DDBJ databases">
        <title>Adiantum capillus-veneris genome.</title>
        <authorList>
            <person name="Fang Y."/>
            <person name="Liao Q."/>
        </authorList>
    </citation>
    <scope>NUCLEOTIDE SEQUENCE</scope>
    <source>
        <strain evidence="1">H3</strain>
        <tissue evidence="1">Leaf</tissue>
    </source>
</reference>
<dbReference type="Proteomes" id="UP000886520">
    <property type="component" value="Chromosome 16"/>
</dbReference>
<gene>
    <name evidence="1" type="ORF">GOP47_0017249</name>
</gene>
<proteinExistence type="predicted"/>
<evidence type="ECO:0000313" key="2">
    <source>
        <dbReference type="Proteomes" id="UP000886520"/>
    </source>
</evidence>
<sequence length="111" mass="11800">MVLSSLGSGKLLSTLAIDKPLFYVMGTCEILYQIPYLNFALGADLVLENWYGKTVDLPLMALPYSLHGHITSFIAAVDGPLLPSIGGPPSCSPPLDDPVAPPRGILYNATL</sequence>
<dbReference type="EMBL" id="JABFUD020000016">
    <property type="protein sequence ID" value="KAI5068904.1"/>
    <property type="molecule type" value="Genomic_DNA"/>
</dbReference>
<comment type="caution">
    <text evidence="1">The sequence shown here is derived from an EMBL/GenBank/DDBJ whole genome shotgun (WGS) entry which is preliminary data.</text>
</comment>
<protein>
    <submittedName>
        <fullName evidence="1">Uncharacterized protein</fullName>
    </submittedName>
</protein>
<evidence type="ECO:0000313" key="1">
    <source>
        <dbReference type="EMBL" id="KAI5068904.1"/>
    </source>
</evidence>
<dbReference type="AlphaFoldDB" id="A0A9D4ZBF7"/>
<name>A0A9D4ZBF7_ADICA</name>
<keyword evidence="2" id="KW-1185">Reference proteome</keyword>